<dbReference type="InterPro" id="IPR051396">
    <property type="entry name" value="Bact_Antivir_Def_Nuclease"/>
</dbReference>
<reference evidence="2" key="1">
    <citation type="submission" date="2021-04" db="EMBL/GenBank/DDBJ databases">
        <title>novel species isolated from subtropical streams in China.</title>
        <authorList>
            <person name="Lu H."/>
        </authorList>
    </citation>
    <scope>NUCLEOTIDE SEQUENCE</scope>
    <source>
        <strain evidence="2">FT137W</strain>
    </source>
</reference>
<dbReference type="PANTHER" id="PTHR43581">
    <property type="entry name" value="ATP/GTP PHOSPHATASE"/>
    <property type="match status" value="1"/>
</dbReference>
<dbReference type="InterPro" id="IPR027417">
    <property type="entry name" value="P-loop_NTPase"/>
</dbReference>
<comment type="caution">
    <text evidence="2">The sequence shown here is derived from an EMBL/GenBank/DDBJ whole genome shotgun (WGS) entry which is preliminary data.</text>
</comment>
<evidence type="ECO:0000259" key="1">
    <source>
        <dbReference type="Pfam" id="PF13304"/>
    </source>
</evidence>
<dbReference type="Proteomes" id="UP000678545">
    <property type="component" value="Unassembled WGS sequence"/>
</dbReference>
<evidence type="ECO:0000313" key="2">
    <source>
        <dbReference type="EMBL" id="MBR7800502.1"/>
    </source>
</evidence>
<gene>
    <name evidence="2" type="ORF">KDM90_10895</name>
</gene>
<dbReference type="Pfam" id="PF13304">
    <property type="entry name" value="AAA_21"/>
    <property type="match status" value="1"/>
</dbReference>
<accession>A0A941E3N3</accession>
<dbReference type="EMBL" id="JAGSPJ010000004">
    <property type="protein sequence ID" value="MBR7800502.1"/>
    <property type="molecule type" value="Genomic_DNA"/>
</dbReference>
<dbReference type="PANTHER" id="PTHR43581:SF4">
    <property type="entry name" value="ATP_GTP PHOSPHATASE"/>
    <property type="match status" value="1"/>
</dbReference>
<dbReference type="InterPro" id="IPR003959">
    <property type="entry name" value="ATPase_AAA_core"/>
</dbReference>
<evidence type="ECO:0000313" key="3">
    <source>
        <dbReference type="Proteomes" id="UP000678545"/>
    </source>
</evidence>
<sequence>MRKLVIKDFSCIAKAELDFSRVTVLIGPQASGKSILCKLSYFFIDILQEQSNLVSDHENLDSFTKQLKIRFCEWFPPSAWGDKKFSIDFFAGEYSVQLSRKTYKGMVSEDFRVKYSSAFEQQYNETYLQVKKFLSRPKKNESDFFEIEWEIRHLCEKSLSKVLGSDYVPSQIFIPAGRSFFTSIGKAVAAFEQGKVLDPLTIRFGRIFAAYKDRRFGMNSENVEKSGIRESLNLLLGGDYVNRNDSEYVQSTDGRKIPISALSSGQQELLPLVTVLPRFISASRRNIYIEEPEAHLFPSAQSKLVEIFSNLINQTRNNVDMVLTTHSPYVLVKLNNLIKAGQLGRVQIRDRSTKVSEVIPKNFWMRPNFVKAYAIINGELKNIIDKDGFIDAEYLDDVSGEISNEFMRLLEIEVA</sequence>
<proteinExistence type="predicted"/>
<name>A0A941E3N3_9BURK</name>
<dbReference type="GO" id="GO:0016887">
    <property type="term" value="F:ATP hydrolysis activity"/>
    <property type="evidence" value="ECO:0007669"/>
    <property type="project" value="InterPro"/>
</dbReference>
<feature type="domain" description="ATPase AAA-type core" evidence="1">
    <location>
        <begin position="22"/>
        <end position="331"/>
    </location>
</feature>
<dbReference type="SUPFAM" id="SSF52540">
    <property type="entry name" value="P-loop containing nucleoside triphosphate hydrolases"/>
    <property type="match status" value="1"/>
</dbReference>
<keyword evidence="3" id="KW-1185">Reference proteome</keyword>
<organism evidence="2 3">
    <name type="scientific">Undibacterium fentianense</name>
    <dbReference type="NCBI Taxonomy" id="2828728"/>
    <lineage>
        <taxon>Bacteria</taxon>
        <taxon>Pseudomonadati</taxon>
        <taxon>Pseudomonadota</taxon>
        <taxon>Betaproteobacteria</taxon>
        <taxon>Burkholderiales</taxon>
        <taxon>Oxalobacteraceae</taxon>
        <taxon>Undibacterium</taxon>
    </lineage>
</organism>
<dbReference type="GO" id="GO:0005524">
    <property type="term" value="F:ATP binding"/>
    <property type="evidence" value="ECO:0007669"/>
    <property type="project" value="InterPro"/>
</dbReference>
<dbReference type="AlphaFoldDB" id="A0A941E3N3"/>
<dbReference type="RefSeq" id="WP_212675633.1">
    <property type="nucleotide sequence ID" value="NZ_JAGSPJ010000004.1"/>
</dbReference>
<dbReference type="Gene3D" id="3.40.50.300">
    <property type="entry name" value="P-loop containing nucleotide triphosphate hydrolases"/>
    <property type="match status" value="1"/>
</dbReference>
<protein>
    <submittedName>
        <fullName evidence="2">AAA family ATPase</fullName>
    </submittedName>
</protein>